<dbReference type="Gene3D" id="3.40.630.30">
    <property type="match status" value="1"/>
</dbReference>
<organism evidence="2 3">
    <name type="scientific">Arthrobacter cryoconiti</name>
    <dbReference type="NCBI Taxonomy" id="748907"/>
    <lineage>
        <taxon>Bacteria</taxon>
        <taxon>Bacillati</taxon>
        <taxon>Actinomycetota</taxon>
        <taxon>Actinomycetes</taxon>
        <taxon>Micrococcales</taxon>
        <taxon>Micrococcaceae</taxon>
        <taxon>Arthrobacter</taxon>
    </lineage>
</organism>
<evidence type="ECO:0000313" key="2">
    <source>
        <dbReference type="EMBL" id="MFC4266895.1"/>
    </source>
</evidence>
<protein>
    <submittedName>
        <fullName evidence="2">GNAT family N-acetyltransferase</fullName>
        <ecNumber evidence="2">2.3.-.-</ecNumber>
    </submittedName>
</protein>
<sequence>MIIRRERAPDRPEIQAVIEAAFSSKVEARLLRELFAAREYLPEYSLVAESESGEIRGYVISTRGRIGTAPALGLGPIGVLEKYQRQGIGAMLINATVTTANAAGENAIVLLGSVDYFPRLGFLPADSLGIASPDRSWGSHFMALPLSGYGADTRGQFRYAEPFNRLSK</sequence>
<proteinExistence type="predicted"/>
<keyword evidence="2" id="KW-0808">Transferase</keyword>
<dbReference type="EMBL" id="JBHSCQ010000022">
    <property type="protein sequence ID" value="MFC4266895.1"/>
    <property type="molecule type" value="Genomic_DNA"/>
</dbReference>
<name>A0ABV8R3F1_9MICC</name>
<keyword evidence="2" id="KW-0012">Acyltransferase</keyword>
<dbReference type="Pfam" id="PF00583">
    <property type="entry name" value="Acetyltransf_1"/>
    <property type="match status" value="1"/>
</dbReference>
<accession>A0ABV8R3F1</accession>
<evidence type="ECO:0000259" key="1">
    <source>
        <dbReference type="PROSITE" id="PS51186"/>
    </source>
</evidence>
<gene>
    <name evidence="2" type="ORF">ACFOW9_14900</name>
</gene>
<dbReference type="CDD" id="cd04301">
    <property type="entry name" value="NAT_SF"/>
    <property type="match status" value="1"/>
</dbReference>
<feature type="domain" description="N-acetyltransferase" evidence="1">
    <location>
        <begin position="1"/>
        <end position="147"/>
    </location>
</feature>
<dbReference type="PROSITE" id="PS51186">
    <property type="entry name" value="GNAT"/>
    <property type="match status" value="1"/>
</dbReference>
<dbReference type="InterPro" id="IPR016181">
    <property type="entry name" value="Acyl_CoA_acyltransferase"/>
</dbReference>
<keyword evidence="3" id="KW-1185">Reference proteome</keyword>
<evidence type="ECO:0000313" key="3">
    <source>
        <dbReference type="Proteomes" id="UP001595773"/>
    </source>
</evidence>
<dbReference type="SUPFAM" id="SSF55729">
    <property type="entry name" value="Acyl-CoA N-acyltransferases (Nat)"/>
    <property type="match status" value="1"/>
</dbReference>
<reference evidence="3" key="1">
    <citation type="journal article" date="2019" name="Int. J. Syst. Evol. Microbiol.">
        <title>The Global Catalogue of Microorganisms (GCM) 10K type strain sequencing project: providing services to taxonomists for standard genome sequencing and annotation.</title>
        <authorList>
            <consortium name="The Broad Institute Genomics Platform"/>
            <consortium name="The Broad Institute Genome Sequencing Center for Infectious Disease"/>
            <person name="Wu L."/>
            <person name="Ma J."/>
        </authorList>
    </citation>
    <scope>NUCLEOTIDE SEQUENCE [LARGE SCALE GENOMIC DNA]</scope>
    <source>
        <strain evidence="3">CGMCC 1.10698</strain>
    </source>
</reference>
<dbReference type="EC" id="2.3.-.-" evidence="2"/>
<comment type="caution">
    <text evidence="2">The sequence shown here is derived from an EMBL/GenBank/DDBJ whole genome shotgun (WGS) entry which is preliminary data.</text>
</comment>
<dbReference type="Proteomes" id="UP001595773">
    <property type="component" value="Unassembled WGS sequence"/>
</dbReference>
<dbReference type="GO" id="GO:0016746">
    <property type="term" value="F:acyltransferase activity"/>
    <property type="evidence" value="ECO:0007669"/>
    <property type="project" value="UniProtKB-KW"/>
</dbReference>
<dbReference type="InterPro" id="IPR000182">
    <property type="entry name" value="GNAT_dom"/>
</dbReference>
<dbReference type="RefSeq" id="WP_230065885.1">
    <property type="nucleotide sequence ID" value="NZ_BAABLL010000010.1"/>
</dbReference>